<reference evidence="2" key="1">
    <citation type="journal article" date="2020" name="Fungal Divers.">
        <title>Resolving the Mortierellaceae phylogeny through synthesis of multi-gene phylogenetics and phylogenomics.</title>
        <authorList>
            <person name="Vandepol N."/>
            <person name="Liber J."/>
            <person name="Desiro A."/>
            <person name="Na H."/>
            <person name="Kennedy M."/>
            <person name="Barry K."/>
            <person name="Grigoriev I.V."/>
            <person name="Miller A.N."/>
            <person name="O'Donnell K."/>
            <person name="Stajich J.E."/>
            <person name="Bonito G."/>
        </authorList>
    </citation>
    <scope>NUCLEOTIDE SEQUENCE</scope>
    <source>
        <strain evidence="2">KOD948</strain>
    </source>
</reference>
<keyword evidence="3" id="KW-1185">Reference proteome</keyword>
<protein>
    <submittedName>
        <fullName evidence="2">Uncharacterized protein</fullName>
    </submittedName>
</protein>
<proteinExistence type="predicted"/>
<evidence type="ECO:0000313" key="3">
    <source>
        <dbReference type="Proteomes" id="UP000726737"/>
    </source>
</evidence>
<comment type="caution">
    <text evidence="2">The sequence shown here is derived from an EMBL/GenBank/DDBJ whole genome shotgun (WGS) entry which is preliminary data.</text>
</comment>
<feature type="chain" id="PRO_5040400102" evidence="1">
    <location>
        <begin position="21"/>
        <end position="197"/>
    </location>
</feature>
<gene>
    <name evidence="2" type="ORF">BG011_000836</name>
</gene>
<dbReference type="EMBL" id="JAAAJA010001196">
    <property type="protein sequence ID" value="KAG0247827.1"/>
    <property type="molecule type" value="Genomic_DNA"/>
</dbReference>
<feature type="signal peptide" evidence="1">
    <location>
        <begin position="1"/>
        <end position="20"/>
    </location>
</feature>
<name>A0A9P6PLX5_9FUNG</name>
<dbReference type="Proteomes" id="UP000726737">
    <property type="component" value="Unassembled WGS sequence"/>
</dbReference>
<keyword evidence="1" id="KW-0732">Signal</keyword>
<dbReference type="AlphaFoldDB" id="A0A9P6PLX5"/>
<evidence type="ECO:0000256" key="1">
    <source>
        <dbReference type="SAM" id="SignalP"/>
    </source>
</evidence>
<organism evidence="2 3">
    <name type="scientific">Mortierella polycephala</name>
    <dbReference type="NCBI Taxonomy" id="41804"/>
    <lineage>
        <taxon>Eukaryota</taxon>
        <taxon>Fungi</taxon>
        <taxon>Fungi incertae sedis</taxon>
        <taxon>Mucoromycota</taxon>
        <taxon>Mortierellomycotina</taxon>
        <taxon>Mortierellomycetes</taxon>
        <taxon>Mortierellales</taxon>
        <taxon>Mortierellaceae</taxon>
        <taxon>Mortierella</taxon>
    </lineage>
</organism>
<evidence type="ECO:0000313" key="2">
    <source>
        <dbReference type="EMBL" id="KAG0247827.1"/>
    </source>
</evidence>
<sequence>MRTTIVITPITGLLSALVHAATNSTNSTNSIMQPIGYEYADNKLQPIYKMPPNNVKANLPANNTVTPIPSRIPHNAVGGVRLRSLKICDYSCPPGNLAYPLAITNTVINPYSIKVGTKDGLDIGMIAAKVSAEISFTRTGASATSFIMQAPPGVRAYQGFANMWVETTDNGSPEKQSAAGGETRRAWTEIIALGLMS</sequence>
<accession>A0A9P6PLX5</accession>